<dbReference type="STRING" id="65499.SAMN04488000_109129"/>
<dbReference type="InterPro" id="IPR011990">
    <property type="entry name" value="TPR-like_helical_dom_sf"/>
</dbReference>
<accession>A0A1H9PIH3</accession>
<dbReference type="Gene3D" id="1.25.40.10">
    <property type="entry name" value="Tetratricopeptide repeat domain"/>
    <property type="match status" value="2"/>
</dbReference>
<evidence type="ECO:0000313" key="5">
    <source>
        <dbReference type="Proteomes" id="UP000199503"/>
    </source>
</evidence>
<feature type="domain" description="DUF7779" evidence="3">
    <location>
        <begin position="868"/>
        <end position="952"/>
    </location>
</feature>
<dbReference type="InterPro" id="IPR056681">
    <property type="entry name" value="DUF7779"/>
</dbReference>
<dbReference type="Pfam" id="PF00931">
    <property type="entry name" value="NB-ARC"/>
    <property type="match status" value="1"/>
</dbReference>
<dbReference type="InterPro" id="IPR002182">
    <property type="entry name" value="NB-ARC"/>
</dbReference>
<proteinExistence type="predicted"/>
<dbReference type="GO" id="GO:0043531">
    <property type="term" value="F:ADP binding"/>
    <property type="evidence" value="ECO:0007669"/>
    <property type="project" value="InterPro"/>
</dbReference>
<feature type="domain" description="NB-ARC" evidence="2">
    <location>
        <begin position="636"/>
        <end position="790"/>
    </location>
</feature>
<sequence>MDGLEVLGWTDVGDVVWLAAAMGGGAPESREDDLGDPDPPVPVRPPPVESVREEPPAPEEPEPDDASAVEPPPVPEQAEAKAEPAEPPSGHDDEERGELPPAAVVAPALAEMLECFRALRPLKREVPSFRYGATTLDEVATAEQVASTGTWWPITRSCPERWLDLTVVLDDSPSMSLWRPKVVAFLEMLARLGAFRTIQFRLVDVVRDGEGTEVPVLRGGTPGAPARDPAEVLDVSGRRVMLLVTDGVGGVWRPDLLNPMLARWARSMPVSVLHLLPQWLWGRGAVPLHRANLTVPAAMRPNGRWTYDLPDAWLEEDPQAHLRNGAVAVPVIELQPRYLKWWARLITAGHRGPAAGTVVLATRETATATNGDLSAKEHVGRFRSLASPPALRLATLLAAVPAHPEVVKLIRHQFVPEAKTEHLSELLLSGVVHYSPVGRGVPAWDSTAFVFPEKVRELLLSGARRSETAGVVQTAAAVFGDRIPALRRLRDAIVDPDNTPDPVPSVSTAAEVGLQRAVMGALSGPYLSRADRLGDAVRRGGGHAESIKPSEPRIASKKMSDAAERASTTTVSEPPAYSASNAAQSAGSRDNDLPEVSGMTVLPASSSRTFHERRSDDPPVIWGNVPPRNPNFTGREELLDQLGKRLTAGGATAVLPSALHGMGGIGKTQMATEYIYRHLQDYDLIWWIEAARPTQIRAGLTELARQLGLPGATEANTAVPAVREALRVGRPFRRWLLVFDAAESPEEVRPFFPANGPGEVLITSRNPDWAGVARPLELAVFDRRESIELLGKRGPEIDEADANVLAEKLGDLPLAVEQAAAWRAVTGMPVSEYLRLFDESVAEILDTSAQTDYERSVAAAWNVSFDELKKRNPAAHQILHICAFYSPEPISRDLFTGVSRVSISPELDAALRDPIKLARAIRDINRYGLAKIDHGNNTLQLHRLVQLVLRNRTMAPQLHAQMKHGAHQLLASLDPNDPDSSKHWSRYRELLPHAYASDIVECDEDWPRQLIINVMRFLSAWGDHDEAARLAERVSEAFERKLGPTHPQSLYVAARLGFYLWVVGRYEEASRINQRTLQRQISVTGEDSEEVLTVQANVVTDLRAQGDFATAAKLSEEILTKSRRLFGDDDPETLKAAYQHGISLRLSGEYVAAAELDRDTADRRSEVLGPDHPRTVSSYSAEIVDRREAGEYMRARIDMEKFAETYRMRFPADSPEQSTRSFLLSVLRRKDGDHARALELSTPALAQFTLLYGHDHQTRLACAVAHSIDLRHAGELEASKTLGEDTFERYRRALGDDHPHTVLATVDLALTMRLKGEVAEARELDERALELFRGRLGPNHPYAIIAMINLASDLAALGEIDRAIALGQDAVQRGGQVFGVNHPTLLAASLNHGHDLRVAGRLEEAEQHHEPVLDRYRKVLGEGHPGTIAAIKGMRANCDIDPILM</sequence>
<evidence type="ECO:0000259" key="2">
    <source>
        <dbReference type="Pfam" id="PF00931"/>
    </source>
</evidence>
<protein>
    <submittedName>
        <fullName evidence="4">Tetratricopeptide repeat-containing protein</fullName>
    </submittedName>
</protein>
<dbReference type="RefSeq" id="WP_281244997.1">
    <property type="nucleotide sequence ID" value="NZ_FOFV01000009.1"/>
</dbReference>
<feature type="compositionally biased region" description="Pro residues" evidence="1">
    <location>
        <begin position="37"/>
        <end position="48"/>
    </location>
</feature>
<dbReference type="SUPFAM" id="SSF48452">
    <property type="entry name" value="TPR-like"/>
    <property type="match status" value="2"/>
</dbReference>
<dbReference type="InterPro" id="IPR027417">
    <property type="entry name" value="P-loop_NTPase"/>
</dbReference>
<dbReference type="Proteomes" id="UP000199503">
    <property type="component" value="Unassembled WGS sequence"/>
</dbReference>
<feature type="region of interest" description="Disordered" evidence="1">
    <location>
        <begin position="23"/>
        <end position="97"/>
    </location>
</feature>
<name>A0A1H9PIH3_9PSEU</name>
<dbReference type="EMBL" id="FOFV01000009">
    <property type="protein sequence ID" value="SER48031.1"/>
    <property type="molecule type" value="Genomic_DNA"/>
</dbReference>
<dbReference type="SUPFAM" id="SSF52540">
    <property type="entry name" value="P-loop containing nucleoside triphosphate hydrolases"/>
    <property type="match status" value="1"/>
</dbReference>
<evidence type="ECO:0000259" key="3">
    <source>
        <dbReference type="Pfam" id="PF25000"/>
    </source>
</evidence>
<feature type="compositionally biased region" description="Acidic residues" evidence="1">
    <location>
        <begin position="56"/>
        <end position="67"/>
    </location>
</feature>
<dbReference type="PANTHER" id="PTHR46082">
    <property type="entry name" value="ATP/GTP-BINDING PROTEIN-RELATED"/>
    <property type="match status" value="1"/>
</dbReference>
<dbReference type="NCBIfam" id="NF041121">
    <property type="entry name" value="SAV_2336_NTERM"/>
    <property type="match status" value="1"/>
</dbReference>
<dbReference type="Gene3D" id="3.40.50.300">
    <property type="entry name" value="P-loop containing nucleotide triphosphate hydrolases"/>
    <property type="match status" value="1"/>
</dbReference>
<dbReference type="Pfam" id="PF13424">
    <property type="entry name" value="TPR_12"/>
    <property type="match status" value="1"/>
</dbReference>
<feature type="region of interest" description="Disordered" evidence="1">
    <location>
        <begin position="537"/>
        <end position="629"/>
    </location>
</feature>
<gene>
    <name evidence="4" type="ORF">SAMN04488000_109129</name>
</gene>
<organism evidence="4 5">
    <name type="scientific">Lentzea albida</name>
    <dbReference type="NCBI Taxonomy" id="65499"/>
    <lineage>
        <taxon>Bacteria</taxon>
        <taxon>Bacillati</taxon>
        <taxon>Actinomycetota</taxon>
        <taxon>Actinomycetes</taxon>
        <taxon>Pseudonocardiales</taxon>
        <taxon>Pseudonocardiaceae</taxon>
        <taxon>Lentzea</taxon>
    </lineage>
</organism>
<dbReference type="NCBIfam" id="NF040586">
    <property type="entry name" value="FxSxx_TPR"/>
    <property type="match status" value="1"/>
</dbReference>
<dbReference type="Pfam" id="PF25000">
    <property type="entry name" value="DUF7779"/>
    <property type="match status" value="1"/>
</dbReference>
<evidence type="ECO:0000256" key="1">
    <source>
        <dbReference type="SAM" id="MobiDB-lite"/>
    </source>
</evidence>
<feature type="compositionally biased region" description="Polar residues" evidence="1">
    <location>
        <begin position="566"/>
        <end position="588"/>
    </location>
</feature>
<dbReference type="InterPro" id="IPR053137">
    <property type="entry name" value="NLR-like"/>
</dbReference>
<keyword evidence="5" id="KW-1185">Reference proteome</keyword>
<evidence type="ECO:0000313" key="4">
    <source>
        <dbReference type="EMBL" id="SER48031.1"/>
    </source>
</evidence>
<dbReference type="PANTHER" id="PTHR46082:SF6">
    <property type="entry name" value="AAA+ ATPASE DOMAIN-CONTAINING PROTEIN-RELATED"/>
    <property type="match status" value="1"/>
</dbReference>
<feature type="compositionally biased region" description="Basic and acidic residues" evidence="1">
    <location>
        <begin position="78"/>
        <end position="97"/>
    </location>
</feature>
<reference evidence="5" key="1">
    <citation type="submission" date="2016-10" db="EMBL/GenBank/DDBJ databases">
        <authorList>
            <person name="Varghese N."/>
            <person name="Submissions S."/>
        </authorList>
    </citation>
    <scope>NUCLEOTIDE SEQUENCE [LARGE SCALE GENOMIC DNA]</scope>
    <source>
        <strain evidence="5">DSM 44437</strain>
    </source>
</reference>
<dbReference type="InterPro" id="IPR047738">
    <property type="entry name" value="SAV_2336-like_N"/>
</dbReference>
<dbReference type="Pfam" id="PF13374">
    <property type="entry name" value="TPR_10"/>
    <property type="match status" value="4"/>
</dbReference>